<feature type="region of interest" description="Disordered" evidence="4">
    <location>
        <begin position="1"/>
        <end position="20"/>
    </location>
</feature>
<accession>A0A7Z0C3K7</accession>
<dbReference type="InterPro" id="IPR020904">
    <property type="entry name" value="Sc_DH/Rdtase_CS"/>
</dbReference>
<organism evidence="6 7">
    <name type="scientific">Nocardioides marinus</name>
    <dbReference type="NCBI Taxonomy" id="374514"/>
    <lineage>
        <taxon>Bacteria</taxon>
        <taxon>Bacillati</taxon>
        <taxon>Actinomycetota</taxon>
        <taxon>Actinomycetes</taxon>
        <taxon>Propionibacteriales</taxon>
        <taxon>Nocardioidaceae</taxon>
        <taxon>Nocardioides</taxon>
    </lineage>
</organism>
<dbReference type="PRINTS" id="PR00080">
    <property type="entry name" value="SDRFAMILY"/>
</dbReference>
<dbReference type="PANTHER" id="PTHR24322">
    <property type="entry name" value="PKSB"/>
    <property type="match status" value="1"/>
</dbReference>
<keyword evidence="7" id="KW-1185">Reference proteome</keyword>
<keyword evidence="2" id="KW-0560">Oxidoreductase</keyword>
<dbReference type="Pfam" id="PF00106">
    <property type="entry name" value="adh_short"/>
    <property type="match status" value="1"/>
</dbReference>
<dbReference type="PROSITE" id="PS00061">
    <property type="entry name" value="ADH_SHORT"/>
    <property type="match status" value="1"/>
</dbReference>
<protein>
    <submittedName>
        <fullName evidence="6">NAD(P)-dependent dehydrogenase (Short-subunit alcohol dehydrogenase family)</fullName>
    </submittedName>
</protein>
<comment type="caution">
    <text evidence="6">The sequence shown here is derived from an EMBL/GenBank/DDBJ whole genome shotgun (WGS) entry which is preliminary data.</text>
</comment>
<dbReference type="CDD" id="cd05233">
    <property type="entry name" value="SDR_c"/>
    <property type="match status" value="1"/>
</dbReference>
<dbReference type="AlphaFoldDB" id="A0A7Z0C3K7"/>
<dbReference type="InterPro" id="IPR057326">
    <property type="entry name" value="KR_dom"/>
</dbReference>
<dbReference type="EMBL" id="JACBZI010000001">
    <property type="protein sequence ID" value="NYI11980.1"/>
    <property type="molecule type" value="Genomic_DNA"/>
</dbReference>
<dbReference type="Gene3D" id="3.40.50.720">
    <property type="entry name" value="NAD(P)-binding Rossmann-like Domain"/>
    <property type="match status" value="1"/>
</dbReference>
<evidence type="ECO:0000313" key="6">
    <source>
        <dbReference type="EMBL" id="NYI11980.1"/>
    </source>
</evidence>
<name>A0A7Z0C3K7_9ACTN</name>
<comment type="similarity">
    <text evidence="1 3">Belongs to the short-chain dehydrogenases/reductases (SDR) family.</text>
</comment>
<sequence length="290" mass="30090">MTRATALRLPQRLPSRTPDRDVRGKVVAITGAGRGIGLATASRFADAGAIVVIGDLDDDVAAKAAMQVGGGAEGYVVDVADRESFAAFLDRAEALGPVEVLVNNAGIMPLSPLVDQSDASIDKVLDINLRGVITGTQLAARAMSARGHGHVVNVASAVGRIGMAGGAVYSASKFGVVGFSEAMAGELRPAGVDVSVVLPTVVATELGAGVSATRGMRACKPEEVADAVLSTVRRPQFETWVPGYAKGIFYGSNTFPRRIRDAISHAMKADSSLTAIDAEARAEYERRASR</sequence>
<feature type="domain" description="Ketoreductase" evidence="5">
    <location>
        <begin position="25"/>
        <end position="210"/>
    </location>
</feature>
<gene>
    <name evidence="6" type="ORF">BKA05_003495</name>
</gene>
<proteinExistence type="inferred from homology"/>
<evidence type="ECO:0000256" key="4">
    <source>
        <dbReference type="SAM" id="MobiDB-lite"/>
    </source>
</evidence>
<evidence type="ECO:0000256" key="1">
    <source>
        <dbReference type="ARBA" id="ARBA00006484"/>
    </source>
</evidence>
<dbReference type="PANTHER" id="PTHR24322:SF736">
    <property type="entry name" value="RETINOL DEHYDROGENASE 10"/>
    <property type="match status" value="1"/>
</dbReference>
<evidence type="ECO:0000259" key="5">
    <source>
        <dbReference type="SMART" id="SM00822"/>
    </source>
</evidence>
<evidence type="ECO:0000256" key="3">
    <source>
        <dbReference type="RuleBase" id="RU000363"/>
    </source>
</evidence>
<dbReference type="SUPFAM" id="SSF51735">
    <property type="entry name" value="NAD(P)-binding Rossmann-fold domains"/>
    <property type="match status" value="1"/>
</dbReference>
<dbReference type="Proteomes" id="UP000537326">
    <property type="component" value="Unassembled WGS sequence"/>
</dbReference>
<dbReference type="NCBIfam" id="NF005878">
    <property type="entry name" value="PRK07825.1"/>
    <property type="match status" value="1"/>
</dbReference>
<dbReference type="InterPro" id="IPR036291">
    <property type="entry name" value="NAD(P)-bd_dom_sf"/>
</dbReference>
<reference evidence="6 7" key="1">
    <citation type="submission" date="2020-07" db="EMBL/GenBank/DDBJ databases">
        <title>Sequencing the genomes of 1000 actinobacteria strains.</title>
        <authorList>
            <person name="Klenk H.-P."/>
        </authorList>
    </citation>
    <scope>NUCLEOTIDE SEQUENCE [LARGE SCALE GENOMIC DNA]</scope>
    <source>
        <strain evidence="6 7">DSM 18248</strain>
    </source>
</reference>
<evidence type="ECO:0000256" key="2">
    <source>
        <dbReference type="ARBA" id="ARBA00023002"/>
    </source>
</evidence>
<evidence type="ECO:0000313" key="7">
    <source>
        <dbReference type="Proteomes" id="UP000537326"/>
    </source>
</evidence>
<dbReference type="GO" id="GO:0016616">
    <property type="term" value="F:oxidoreductase activity, acting on the CH-OH group of donors, NAD or NADP as acceptor"/>
    <property type="evidence" value="ECO:0007669"/>
    <property type="project" value="TreeGrafter"/>
</dbReference>
<dbReference type="SMART" id="SM00822">
    <property type="entry name" value="PKS_KR"/>
    <property type="match status" value="1"/>
</dbReference>
<dbReference type="PRINTS" id="PR00081">
    <property type="entry name" value="GDHRDH"/>
</dbReference>
<dbReference type="RefSeq" id="WP_343045737.1">
    <property type="nucleotide sequence ID" value="NZ_BAAAPP010000001.1"/>
</dbReference>
<dbReference type="InterPro" id="IPR002347">
    <property type="entry name" value="SDR_fam"/>
</dbReference>